<dbReference type="EMBL" id="CAKKNE010000002">
    <property type="protein sequence ID" value="CAH0370093.1"/>
    <property type="molecule type" value="Genomic_DNA"/>
</dbReference>
<dbReference type="Proteomes" id="UP000789595">
    <property type="component" value="Unassembled WGS sequence"/>
</dbReference>
<gene>
    <name evidence="3" type="ORF">PECAL_2P32430</name>
</gene>
<feature type="compositionally biased region" description="Basic and acidic residues" evidence="2">
    <location>
        <begin position="310"/>
        <end position="328"/>
    </location>
</feature>
<feature type="compositionally biased region" description="Low complexity" evidence="2">
    <location>
        <begin position="285"/>
        <end position="295"/>
    </location>
</feature>
<protein>
    <submittedName>
        <fullName evidence="3">Uncharacterized protein</fullName>
    </submittedName>
</protein>
<dbReference type="AlphaFoldDB" id="A0A8J2SE84"/>
<evidence type="ECO:0000256" key="2">
    <source>
        <dbReference type="SAM" id="MobiDB-lite"/>
    </source>
</evidence>
<sequence>MPRCSVCDDGAALLCGACVDAELAASRARLAQARRAEADWRAQAEAAPARPPEVDADAVAAGLAKTLLAVARRVHADRAQLRTARAANDATRRRVEAARRRLAKRRAELDALRSAIQAPSARASLRATPRWATVAALFEAFPIVEISPRPKRRSLRGVATICGLPLPSDARACREQLPPEVWRCALAAVARVVATAADELGVALPHPLGVGGSALARVADGDAAAAARYALTPAAPDFETALDLLRNDVTRLCVEGGVAPGDLGPAECMLPNLLALRAVARRRAAGAPPAARPHASSPQSDDAAVPEEPSSPRERAASSAEEDWHMVGDDPFATLAEADRQYSSPV</sequence>
<name>A0A8J2SE84_9STRA</name>
<reference evidence="3" key="1">
    <citation type="submission" date="2021-11" db="EMBL/GenBank/DDBJ databases">
        <authorList>
            <consortium name="Genoscope - CEA"/>
            <person name="William W."/>
        </authorList>
    </citation>
    <scope>NUCLEOTIDE SEQUENCE</scope>
</reference>
<accession>A0A8J2SE84</accession>
<keyword evidence="1" id="KW-0175">Coiled coil</keyword>
<organism evidence="3 4">
    <name type="scientific">Pelagomonas calceolata</name>
    <dbReference type="NCBI Taxonomy" id="35677"/>
    <lineage>
        <taxon>Eukaryota</taxon>
        <taxon>Sar</taxon>
        <taxon>Stramenopiles</taxon>
        <taxon>Ochrophyta</taxon>
        <taxon>Pelagophyceae</taxon>
        <taxon>Pelagomonadales</taxon>
        <taxon>Pelagomonadaceae</taxon>
        <taxon>Pelagomonas</taxon>
    </lineage>
</organism>
<evidence type="ECO:0000256" key="1">
    <source>
        <dbReference type="SAM" id="Coils"/>
    </source>
</evidence>
<feature type="coiled-coil region" evidence="1">
    <location>
        <begin position="81"/>
        <end position="115"/>
    </location>
</feature>
<keyword evidence="4" id="KW-1185">Reference proteome</keyword>
<evidence type="ECO:0000313" key="3">
    <source>
        <dbReference type="EMBL" id="CAH0370093.1"/>
    </source>
</evidence>
<evidence type="ECO:0000313" key="4">
    <source>
        <dbReference type="Proteomes" id="UP000789595"/>
    </source>
</evidence>
<comment type="caution">
    <text evidence="3">The sequence shown here is derived from an EMBL/GenBank/DDBJ whole genome shotgun (WGS) entry which is preliminary data.</text>
</comment>
<proteinExistence type="predicted"/>
<feature type="region of interest" description="Disordered" evidence="2">
    <location>
        <begin position="285"/>
        <end position="346"/>
    </location>
</feature>